<dbReference type="EMBL" id="QNVT01000007">
    <property type="protein sequence ID" value="REC62735.1"/>
    <property type="molecule type" value="Genomic_DNA"/>
</dbReference>
<keyword evidence="7" id="KW-0472">Membrane</keyword>
<gene>
    <name evidence="8" type="ORF">DRF65_09190</name>
</gene>
<accession>A0A3D9CA26</accession>
<evidence type="ECO:0000256" key="5">
    <source>
        <dbReference type="ARBA" id="ARBA00022989"/>
    </source>
</evidence>
<evidence type="ECO:0000256" key="6">
    <source>
        <dbReference type="ARBA" id="ARBA00023034"/>
    </source>
</evidence>
<dbReference type="RefSeq" id="WP_115970582.1">
    <property type="nucleotide sequence ID" value="NZ_QNVT01000007.1"/>
</dbReference>
<keyword evidence="6" id="KW-0333">Golgi apparatus</keyword>
<dbReference type="Proteomes" id="UP000256686">
    <property type="component" value="Unassembled WGS sequence"/>
</dbReference>
<evidence type="ECO:0000256" key="3">
    <source>
        <dbReference type="ARBA" id="ARBA00022801"/>
    </source>
</evidence>
<dbReference type="GO" id="GO:0004559">
    <property type="term" value="F:alpha-mannosidase activity"/>
    <property type="evidence" value="ECO:0007669"/>
    <property type="project" value="TreeGrafter"/>
</dbReference>
<dbReference type="Pfam" id="PF16317">
    <property type="entry name" value="Glyco_hydro_99"/>
    <property type="match status" value="1"/>
</dbReference>
<organism evidence="8 9">
    <name type="scientific">Chryseobacterium pennae</name>
    <dbReference type="NCBI Taxonomy" id="2258962"/>
    <lineage>
        <taxon>Bacteria</taxon>
        <taxon>Pseudomonadati</taxon>
        <taxon>Bacteroidota</taxon>
        <taxon>Flavobacteriia</taxon>
        <taxon>Flavobacteriales</taxon>
        <taxon>Weeksellaceae</taxon>
        <taxon>Chryseobacterium group</taxon>
        <taxon>Chryseobacterium</taxon>
    </lineage>
</organism>
<dbReference type="InterPro" id="IPR026071">
    <property type="entry name" value="Glyco_Hydrolase_99"/>
</dbReference>
<protein>
    <submittedName>
        <fullName evidence="8">Uncharacterized protein</fullName>
    </submittedName>
</protein>
<dbReference type="AlphaFoldDB" id="A0A3D9CA26"/>
<evidence type="ECO:0000313" key="8">
    <source>
        <dbReference type="EMBL" id="REC62735.1"/>
    </source>
</evidence>
<evidence type="ECO:0000256" key="2">
    <source>
        <dbReference type="ARBA" id="ARBA00022692"/>
    </source>
</evidence>
<keyword evidence="2" id="KW-0812">Transmembrane</keyword>
<dbReference type="PANTHER" id="PTHR13572:SF4">
    <property type="entry name" value="RE57134P"/>
    <property type="match status" value="1"/>
</dbReference>
<keyword evidence="4" id="KW-0735">Signal-anchor</keyword>
<reference evidence="9" key="1">
    <citation type="submission" date="2018-06" db="EMBL/GenBank/DDBJ databases">
        <authorList>
            <person name="Lum Nde A."/>
            <person name="Hugo C."/>
        </authorList>
    </citation>
    <scope>NUCLEOTIDE SEQUENCE [LARGE SCALE GENOMIC DNA]</scope>
    <source>
        <strain evidence="9">1_F178</strain>
    </source>
</reference>
<evidence type="ECO:0000313" key="9">
    <source>
        <dbReference type="Proteomes" id="UP000256686"/>
    </source>
</evidence>
<keyword evidence="3" id="KW-0378">Hydrolase</keyword>
<keyword evidence="9" id="KW-1185">Reference proteome</keyword>
<dbReference type="PANTHER" id="PTHR13572">
    <property type="entry name" value="ENDO-ALPHA-1,2-MANNOSIDASE"/>
    <property type="match status" value="1"/>
</dbReference>
<keyword evidence="5" id="KW-1133">Transmembrane helix</keyword>
<comment type="subcellular location">
    <subcellularLocation>
        <location evidence="1">Golgi apparatus membrane</location>
        <topology evidence="1">Single-pass type II membrane protein</topology>
    </subcellularLocation>
</comment>
<evidence type="ECO:0000256" key="7">
    <source>
        <dbReference type="ARBA" id="ARBA00023136"/>
    </source>
</evidence>
<name>A0A3D9CA26_9FLAO</name>
<sequence>MCKDHHLIFIPCIGPGYFDTRIRPWNEADFKNRDNGRYYMKECLMQPLN</sequence>
<proteinExistence type="predicted"/>
<evidence type="ECO:0000256" key="4">
    <source>
        <dbReference type="ARBA" id="ARBA00022968"/>
    </source>
</evidence>
<dbReference type="Gene3D" id="3.20.20.80">
    <property type="entry name" value="Glycosidases"/>
    <property type="match status" value="1"/>
</dbReference>
<comment type="caution">
    <text evidence="8">The sequence shown here is derived from an EMBL/GenBank/DDBJ whole genome shotgun (WGS) entry which is preliminary data.</text>
</comment>
<evidence type="ECO:0000256" key="1">
    <source>
        <dbReference type="ARBA" id="ARBA00004323"/>
    </source>
</evidence>